<reference evidence="1" key="1">
    <citation type="submission" date="2021-01" db="EMBL/GenBank/DDBJ databases">
        <authorList>
            <consortium name="Genoscope - CEA"/>
            <person name="William W."/>
        </authorList>
    </citation>
    <scope>NUCLEOTIDE SEQUENCE</scope>
</reference>
<dbReference type="EMBL" id="HG994368">
    <property type="protein sequence ID" value="CAF1852541.1"/>
    <property type="molecule type" value="Genomic_DNA"/>
</dbReference>
<dbReference type="AlphaFoldDB" id="A0A816JZ74"/>
<sequence length="154" mass="16865">MIVKLYTSRFPPHTLHSLLQVDPICVQSFSSPSEKGGFRGSRRGPLFLDLKSANLGVILLLLCLIRRLPEALSFEDMLSFVLLCTRSQEGCEECVLPLCRLESIYLSDAVAGVRSLNHLLQSTSLVSSPLGFPLVGLDQQPHLLQSSGLFGVDP</sequence>
<protein>
    <submittedName>
        <fullName evidence="1">(rape) hypothetical protein</fullName>
    </submittedName>
</protein>
<dbReference type="Proteomes" id="UP001295469">
    <property type="component" value="Chromosome C04"/>
</dbReference>
<accession>A0A816JZ74</accession>
<proteinExistence type="predicted"/>
<evidence type="ECO:0000313" key="1">
    <source>
        <dbReference type="EMBL" id="CAF1852541.1"/>
    </source>
</evidence>
<name>A0A816JZ74_BRANA</name>
<organism evidence="1">
    <name type="scientific">Brassica napus</name>
    <name type="common">Rape</name>
    <dbReference type="NCBI Taxonomy" id="3708"/>
    <lineage>
        <taxon>Eukaryota</taxon>
        <taxon>Viridiplantae</taxon>
        <taxon>Streptophyta</taxon>
        <taxon>Embryophyta</taxon>
        <taxon>Tracheophyta</taxon>
        <taxon>Spermatophyta</taxon>
        <taxon>Magnoliopsida</taxon>
        <taxon>eudicotyledons</taxon>
        <taxon>Gunneridae</taxon>
        <taxon>Pentapetalae</taxon>
        <taxon>rosids</taxon>
        <taxon>malvids</taxon>
        <taxon>Brassicales</taxon>
        <taxon>Brassicaceae</taxon>
        <taxon>Brassiceae</taxon>
        <taxon>Brassica</taxon>
    </lineage>
</organism>
<gene>
    <name evidence="1" type="ORF">DARMORV10_C04P37740.1</name>
</gene>